<keyword evidence="2" id="KW-1185">Reference proteome</keyword>
<reference evidence="1" key="1">
    <citation type="submission" date="2016-01" db="EMBL/GenBank/DDBJ databases">
        <authorList>
            <person name="Mcilroy J.S."/>
            <person name="Karst M S."/>
            <person name="Albertsen M."/>
        </authorList>
    </citation>
    <scope>NUCLEOTIDE SEQUENCE</scope>
    <source>
        <strain evidence="1">Cfx-K</strain>
    </source>
</reference>
<dbReference type="AlphaFoldDB" id="A0A160T1T7"/>
<evidence type="ECO:0000313" key="1">
    <source>
        <dbReference type="EMBL" id="CUS04011.2"/>
    </source>
</evidence>
<dbReference type="RefSeq" id="WP_095043416.1">
    <property type="nucleotide sequence ID" value="NZ_LN890655.1"/>
</dbReference>
<dbReference type="EMBL" id="LN890655">
    <property type="protein sequence ID" value="CUS04011.2"/>
    <property type="molecule type" value="Genomic_DNA"/>
</dbReference>
<dbReference type="OrthoDB" id="231432at2"/>
<sequence>MKSITTRLMSCALIVLILAGVLALAGRPATGQALPDLTATPSRTPDALAHLPMIAYGVTATPTVTPSPTATATPPPTPTPAPYSAAASVTITRFKPINASTFNTGSFIIANESQDGQYLTELRIDLSTAIFPDMVFDPYGQAGDTVAKDVRVDVEVGLNFVGHAYEEPHDDGFDVLILKFSDFYRGDRFEFSVDVDPTSIRGVSAPGPFESGSVGGLELVGATITATFDDGTVLVNDAFRMADPGSAGTDHSGAVAVLRPGGPERPVIELVGGGSPAVVSQPNQTVRVHGPVGRPVIVLVAEGGLFTEGLPGGGFDIDPFESNSAITTREYTAIIGAAGTVDVPIVLSRVLPDGGLNHVTAVFDDHYGRRGLVAAPLVLELE</sequence>
<proteinExistence type="predicted"/>
<accession>A0A160T1T7</accession>
<evidence type="ECO:0000313" key="2">
    <source>
        <dbReference type="Proteomes" id="UP000215027"/>
    </source>
</evidence>
<protein>
    <submittedName>
        <fullName evidence="1">Uncharacterized protein</fullName>
    </submittedName>
</protein>
<name>A0A160T1T7_9CHLR</name>
<gene>
    <name evidence="1" type="ORF">CFX0092_A2133</name>
</gene>
<dbReference type="KEGG" id="pbf:CFX0092_A2133"/>
<dbReference type="Proteomes" id="UP000215027">
    <property type="component" value="Chromosome I"/>
</dbReference>
<organism evidence="1 2">
    <name type="scientific">Candidatus Promineifilum breve</name>
    <dbReference type="NCBI Taxonomy" id="1806508"/>
    <lineage>
        <taxon>Bacteria</taxon>
        <taxon>Bacillati</taxon>
        <taxon>Chloroflexota</taxon>
        <taxon>Ardenticatenia</taxon>
        <taxon>Candidatus Promineifilales</taxon>
        <taxon>Candidatus Promineifilaceae</taxon>
        <taxon>Candidatus Promineifilum</taxon>
    </lineage>
</organism>